<dbReference type="Proteomes" id="UP000308652">
    <property type="component" value="Unassembled WGS sequence"/>
</dbReference>
<sequence length="155" mass="16943">MSSSVADLLGYPYEKAENNLEIGWLVPAGKKRLSRGLKDLWRRQSLAHTADWSQTDVDFGFRQLALAASTLSATLRPATTSEHTSSNVLCNVEAALPLSPFPFPSSPSTYTSSSEPPHRLLPPLSTGCVQTRSAVIGRYIQIPKIQKHLPSDLNL</sequence>
<dbReference type="EMBL" id="ML213597">
    <property type="protein sequence ID" value="TFK40180.1"/>
    <property type="molecule type" value="Genomic_DNA"/>
</dbReference>
<gene>
    <name evidence="1" type="ORF">BDQ12DRAFT_721646</name>
</gene>
<protein>
    <submittedName>
        <fullName evidence="1">Uncharacterized protein</fullName>
    </submittedName>
</protein>
<evidence type="ECO:0000313" key="1">
    <source>
        <dbReference type="EMBL" id="TFK40180.1"/>
    </source>
</evidence>
<name>A0A5C3M4I4_9AGAR</name>
<proteinExistence type="predicted"/>
<reference evidence="1 2" key="1">
    <citation type="journal article" date="2019" name="Nat. Ecol. Evol.">
        <title>Megaphylogeny resolves global patterns of mushroom evolution.</title>
        <authorList>
            <person name="Varga T."/>
            <person name="Krizsan K."/>
            <person name="Foldi C."/>
            <person name="Dima B."/>
            <person name="Sanchez-Garcia M."/>
            <person name="Sanchez-Ramirez S."/>
            <person name="Szollosi G.J."/>
            <person name="Szarkandi J.G."/>
            <person name="Papp V."/>
            <person name="Albert L."/>
            <person name="Andreopoulos W."/>
            <person name="Angelini C."/>
            <person name="Antonin V."/>
            <person name="Barry K.W."/>
            <person name="Bougher N.L."/>
            <person name="Buchanan P."/>
            <person name="Buyck B."/>
            <person name="Bense V."/>
            <person name="Catcheside P."/>
            <person name="Chovatia M."/>
            <person name="Cooper J."/>
            <person name="Damon W."/>
            <person name="Desjardin D."/>
            <person name="Finy P."/>
            <person name="Geml J."/>
            <person name="Haridas S."/>
            <person name="Hughes K."/>
            <person name="Justo A."/>
            <person name="Karasinski D."/>
            <person name="Kautmanova I."/>
            <person name="Kiss B."/>
            <person name="Kocsube S."/>
            <person name="Kotiranta H."/>
            <person name="LaButti K.M."/>
            <person name="Lechner B.E."/>
            <person name="Liimatainen K."/>
            <person name="Lipzen A."/>
            <person name="Lukacs Z."/>
            <person name="Mihaltcheva S."/>
            <person name="Morgado L.N."/>
            <person name="Niskanen T."/>
            <person name="Noordeloos M.E."/>
            <person name="Ohm R.A."/>
            <person name="Ortiz-Santana B."/>
            <person name="Ovrebo C."/>
            <person name="Racz N."/>
            <person name="Riley R."/>
            <person name="Savchenko A."/>
            <person name="Shiryaev A."/>
            <person name="Soop K."/>
            <person name="Spirin V."/>
            <person name="Szebenyi C."/>
            <person name="Tomsovsky M."/>
            <person name="Tulloss R.E."/>
            <person name="Uehling J."/>
            <person name="Grigoriev I.V."/>
            <person name="Vagvolgyi C."/>
            <person name="Papp T."/>
            <person name="Martin F.M."/>
            <person name="Miettinen O."/>
            <person name="Hibbett D.S."/>
            <person name="Nagy L.G."/>
        </authorList>
    </citation>
    <scope>NUCLEOTIDE SEQUENCE [LARGE SCALE GENOMIC DNA]</scope>
    <source>
        <strain evidence="1 2">CBS 166.37</strain>
    </source>
</reference>
<evidence type="ECO:0000313" key="2">
    <source>
        <dbReference type="Proteomes" id="UP000308652"/>
    </source>
</evidence>
<keyword evidence="2" id="KW-1185">Reference proteome</keyword>
<accession>A0A5C3M4I4</accession>
<organism evidence="1 2">
    <name type="scientific">Crucibulum laeve</name>
    <dbReference type="NCBI Taxonomy" id="68775"/>
    <lineage>
        <taxon>Eukaryota</taxon>
        <taxon>Fungi</taxon>
        <taxon>Dikarya</taxon>
        <taxon>Basidiomycota</taxon>
        <taxon>Agaricomycotina</taxon>
        <taxon>Agaricomycetes</taxon>
        <taxon>Agaricomycetidae</taxon>
        <taxon>Agaricales</taxon>
        <taxon>Agaricineae</taxon>
        <taxon>Nidulariaceae</taxon>
        <taxon>Crucibulum</taxon>
    </lineage>
</organism>
<dbReference type="AlphaFoldDB" id="A0A5C3M4I4"/>